<feature type="region of interest" description="Disordered" evidence="1">
    <location>
        <begin position="257"/>
        <end position="299"/>
    </location>
</feature>
<dbReference type="AlphaFoldDB" id="A0A1X2GUX0"/>
<evidence type="ECO:0000313" key="2">
    <source>
        <dbReference type="EMBL" id="ORX61779.1"/>
    </source>
</evidence>
<feature type="region of interest" description="Disordered" evidence="1">
    <location>
        <begin position="1"/>
        <end position="46"/>
    </location>
</feature>
<gene>
    <name evidence="2" type="ORF">DM01DRAFT_1332357</name>
</gene>
<evidence type="ECO:0000256" key="1">
    <source>
        <dbReference type="SAM" id="MobiDB-lite"/>
    </source>
</evidence>
<comment type="caution">
    <text evidence="2">The sequence shown here is derived from an EMBL/GenBank/DDBJ whole genome shotgun (WGS) entry which is preliminary data.</text>
</comment>
<feature type="compositionally biased region" description="Low complexity" evidence="1">
    <location>
        <begin position="124"/>
        <end position="134"/>
    </location>
</feature>
<dbReference type="OrthoDB" id="2288118at2759"/>
<sequence>MAGETISLSDSNASRRRSCGSHEPHSSRVSSNHNHLDDDQDDDNCLERRRRSAGDLLRRSSAYLRAKFEAWKTMTPKLSHHHHGSDHQRDLSSLPPPEPQNRRSRQAIRPAEDLLASGADPRTSSSISSMGSSIPPKKIAIHTTIAIPTSQHQLVHPASHHQHALYQYTAQVPPPIITQYPPRPLKYAPVETIMTLDPSHQRHSTPLAADHQPVSLLDDDDDLPRTSSSRALRSAASASHLAPIKANKNRISLPLFKILQDRSPQPTTTTIEESPSTPTTPVSPRHPATSLSRRSSDSDIPVLRHSWTKRLSNWITCQTSKPSSSGQKKAQAPVSSTVEQDQPATSSTAGKKKDDPLIV</sequence>
<accession>A0A1X2GUX0</accession>
<feature type="compositionally biased region" description="Polar residues" evidence="1">
    <location>
        <begin position="317"/>
        <end position="349"/>
    </location>
</feature>
<feature type="compositionally biased region" description="Low complexity" evidence="1">
    <location>
        <begin position="263"/>
        <end position="287"/>
    </location>
</feature>
<organism evidence="2 3">
    <name type="scientific">Hesseltinella vesiculosa</name>
    <dbReference type="NCBI Taxonomy" id="101127"/>
    <lineage>
        <taxon>Eukaryota</taxon>
        <taxon>Fungi</taxon>
        <taxon>Fungi incertae sedis</taxon>
        <taxon>Mucoromycota</taxon>
        <taxon>Mucoromycotina</taxon>
        <taxon>Mucoromycetes</taxon>
        <taxon>Mucorales</taxon>
        <taxon>Cunninghamellaceae</taxon>
        <taxon>Hesseltinella</taxon>
    </lineage>
</organism>
<feature type="region of interest" description="Disordered" evidence="1">
    <location>
        <begin position="76"/>
        <end position="135"/>
    </location>
</feature>
<feature type="region of interest" description="Disordered" evidence="1">
    <location>
        <begin position="317"/>
        <end position="359"/>
    </location>
</feature>
<protein>
    <submittedName>
        <fullName evidence="2">Uncharacterized protein</fullName>
    </submittedName>
</protein>
<feature type="region of interest" description="Disordered" evidence="1">
    <location>
        <begin position="199"/>
        <end position="239"/>
    </location>
</feature>
<feature type="compositionally biased region" description="Polar residues" evidence="1">
    <location>
        <begin position="1"/>
        <end position="12"/>
    </location>
</feature>
<dbReference type="EMBL" id="MCGT01000003">
    <property type="protein sequence ID" value="ORX61779.1"/>
    <property type="molecule type" value="Genomic_DNA"/>
</dbReference>
<dbReference type="Proteomes" id="UP000242146">
    <property type="component" value="Unassembled WGS sequence"/>
</dbReference>
<name>A0A1X2GUX0_9FUNG</name>
<feature type="compositionally biased region" description="Low complexity" evidence="1">
    <location>
        <begin position="227"/>
        <end position="239"/>
    </location>
</feature>
<keyword evidence="3" id="KW-1185">Reference proteome</keyword>
<reference evidence="2 3" key="1">
    <citation type="submission" date="2016-07" db="EMBL/GenBank/DDBJ databases">
        <title>Pervasive Adenine N6-methylation of Active Genes in Fungi.</title>
        <authorList>
            <consortium name="DOE Joint Genome Institute"/>
            <person name="Mondo S.J."/>
            <person name="Dannebaum R.O."/>
            <person name="Kuo R.C."/>
            <person name="Labutti K."/>
            <person name="Haridas S."/>
            <person name="Kuo A."/>
            <person name="Salamov A."/>
            <person name="Ahrendt S.R."/>
            <person name="Lipzen A."/>
            <person name="Sullivan W."/>
            <person name="Andreopoulos W.B."/>
            <person name="Clum A."/>
            <person name="Lindquist E."/>
            <person name="Daum C."/>
            <person name="Ramamoorthy G.K."/>
            <person name="Gryganskyi A."/>
            <person name="Culley D."/>
            <person name="Magnuson J.K."/>
            <person name="James T.Y."/>
            <person name="O'Malley M.A."/>
            <person name="Stajich J.E."/>
            <person name="Spatafora J.W."/>
            <person name="Visel A."/>
            <person name="Grigoriev I.V."/>
        </authorList>
    </citation>
    <scope>NUCLEOTIDE SEQUENCE [LARGE SCALE GENOMIC DNA]</scope>
    <source>
        <strain evidence="2 3">NRRL 3301</strain>
    </source>
</reference>
<proteinExistence type="predicted"/>
<evidence type="ECO:0000313" key="3">
    <source>
        <dbReference type="Proteomes" id="UP000242146"/>
    </source>
</evidence>